<gene>
    <name evidence="2" type="ORF">HKI87_03g20310</name>
</gene>
<name>A0AAX4P3Q2_9CHLO</name>
<sequence>MTTPNILKQRQYSESKSKKDLKTLLDIVEPKLMVNRSIRSFLSNYNVRQWQQVIKYLLVYGTATLQEKHGNQILTVEELKELSRTAQARVVFNKGIPALSDALDQMKTQLHDFEREIDMNKVDLKGAKRAGNAKVNLDKSTEVPPGSEVQPQHASSERDPVSDTRQPTAEKREVAPPKTPVEAFGTGRGDPRDTLAEKYRRRKLYGPTKSKAIKKKPSSSWRQGDDLDCPKSPGEGCCEDDGYTPYPKWWDHPADKSTKKKPSKRGAHTLDFALPFMGPYVHNPNVTEEDCKDREEDEFNVYDYLHTKYEESPAPVRVPRAARREPTGGDSGRAEKEEKGSTPEHEAMSAPVNLEEAEEEEPQVQKSMGAFYNDHWMQYFVDKHSGSPAAFERMEAGSSAEGSSAAVLSELSKPFANKLEYASGEFNGEDDDEEISLNPKGNWRHLKGKEYQYGGWVGEYDFTEKGRKPIKDWVRENRGESGSSAGAAKNSGGVKWDFDEILAL</sequence>
<feature type="compositionally biased region" description="Basic and acidic residues" evidence="1">
    <location>
        <begin position="155"/>
        <end position="175"/>
    </location>
</feature>
<feature type="region of interest" description="Disordered" evidence="1">
    <location>
        <begin position="130"/>
        <end position="266"/>
    </location>
</feature>
<dbReference type="AlphaFoldDB" id="A0AAX4P3Q2"/>
<keyword evidence="3" id="KW-1185">Reference proteome</keyword>
<protein>
    <submittedName>
        <fullName evidence="2">Uncharacterized protein</fullName>
    </submittedName>
</protein>
<feature type="region of interest" description="Disordered" evidence="1">
    <location>
        <begin position="310"/>
        <end position="364"/>
    </location>
</feature>
<evidence type="ECO:0000313" key="2">
    <source>
        <dbReference type="EMBL" id="WZN60497.1"/>
    </source>
</evidence>
<feature type="compositionally biased region" description="Basic and acidic residues" evidence="1">
    <location>
        <begin position="189"/>
        <end position="198"/>
    </location>
</feature>
<evidence type="ECO:0000313" key="3">
    <source>
        <dbReference type="Proteomes" id="UP001472866"/>
    </source>
</evidence>
<evidence type="ECO:0000256" key="1">
    <source>
        <dbReference type="SAM" id="MobiDB-lite"/>
    </source>
</evidence>
<feature type="compositionally biased region" description="Basic and acidic residues" evidence="1">
    <location>
        <begin position="322"/>
        <end position="347"/>
    </location>
</feature>
<organism evidence="2 3">
    <name type="scientific">Chloropicon roscoffensis</name>
    <dbReference type="NCBI Taxonomy" id="1461544"/>
    <lineage>
        <taxon>Eukaryota</taxon>
        <taxon>Viridiplantae</taxon>
        <taxon>Chlorophyta</taxon>
        <taxon>Chloropicophyceae</taxon>
        <taxon>Chloropicales</taxon>
        <taxon>Chloropicaceae</taxon>
        <taxon>Chloropicon</taxon>
    </lineage>
</organism>
<reference evidence="2 3" key="1">
    <citation type="submission" date="2024-03" db="EMBL/GenBank/DDBJ databases">
        <title>Complete genome sequence of the green alga Chloropicon roscoffensis RCC1871.</title>
        <authorList>
            <person name="Lemieux C."/>
            <person name="Pombert J.-F."/>
            <person name="Otis C."/>
            <person name="Turmel M."/>
        </authorList>
    </citation>
    <scope>NUCLEOTIDE SEQUENCE [LARGE SCALE GENOMIC DNA]</scope>
    <source>
        <strain evidence="2 3">RCC1871</strain>
    </source>
</reference>
<feature type="region of interest" description="Disordered" evidence="1">
    <location>
        <begin position="275"/>
        <end position="294"/>
    </location>
</feature>
<proteinExistence type="predicted"/>
<dbReference type="EMBL" id="CP151503">
    <property type="protein sequence ID" value="WZN60497.1"/>
    <property type="molecule type" value="Genomic_DNA"/>
</dbReference>
<dbReference type="Proteomes" id="UP001472866">
    <property type="component" value="Chromosome 03"/>
</dbReference>
<accession>A0AAX4P3Q2</accession>